<dbReference type="PANTHER" id="PTHR43191">
    <property type="entry name" value="RRNA METHYLTRANSFERASE 3"/>
    <property type="match status" value="1"/>
</dbReference>
<dbReference type="Pfam" id="PF00588">
    <property type="entry name" value="SpoU_methylase"/>
    <property type="match status" value="1"/>
</dbReference>
<dbReference type="AlphaFoldDB" id="A0A212U018"/>
<dbReference type="SUPFAM" id="SSF55315">
    <property type="entry name" value="L30e-like"/>
    <property type="match status" value="1"/>
</dbReference>
<protein>
    <submittedName>
        <fullName evidence="4">RNA methyltransferase, TrmH family</fullName>
    </submittedName>
</protein>
<dbReference type="GO" id="GO:0032259">
    <property type="term" value="P:methylation"/>
    <property type="evidence" value="ECO:0007669"/>
    <property type="project" value="UniProtKB-KW"/>
</dbReference>
<dbReference type="EMBL" id="FYEX01000002">
    <property type="protein sequence ID" value="SNC71471.1"/>
    <property type="molecule type" value="Genomic_DNA"/>
</dbReference>
<dbReference type="GO" id="GO:0003723">
    <property type="term" value="F:RNA binding"/>
    <property type="evidence" value="ECO:0007669"/>
    <property type="project" value="InterPro"/>
</dbReference>
<dbReference type="RefSeq" id="WP_088813223.1">
    <property type="nucleotide sequence ID" value="NZ_FYEX01000002.1"/>
</dbReference>
<dbReference type="InterPro" id="IPR001537">
    <property type="entry name" value="SpoU_MeTrfase"/>
</dbReference>
<dbReference type="InterPro" id="IPR051259">
    <property type="entry name" value="rRNA_Methyltransferase"/>
</dbReference>
<dbReference type="SUPFAM" id="SSF75217">
    <property type="entry name" value="alpha/beta knot"/>
    <property type="match status" value="1"/>
</dbReference>
<organism evidence="4 5">
    <name type="scientific">Polynucleobacter victoriensis</name>
    <dbReference type="NCBI Taxonomy" id="2049319"/>
    <lineage>
        <taxon>Bacteria</taxon>
        <taxon>Pseudomonadati</taxon>
        <taxon>Pseudomonadota</taxon>
        <taxon>Betaproteobacteria</taxon>
        <taxon>Burkholderiales</taxon>
        <taxon>Burkholderiaceae</taxon>
        <taxon>Polynucleobacter</taxon>
    </lineage>
</organism>
<dbReference type="Gene3D" id="3.30.1330.30">
    <property type="match status" value="1"/>
</dbReference>
<dbReference type="Gene3D" id="3.40.1280.10">
    <property type="match status" value="1"/>
</dbReference>
<sequence length="273" mass="29979">MKDAKYISSNDNALVKRLKVLLEGGAKANKTRQELGLAVIEGIHLAQAWLASEDMVEIFTTEAGMEQPEIAAVIDMQLAAVPNTDLYILDESLWKKLTELENAPPIMACVRIPKHEFPADFKKDVLILDCIQDAGNVGSMMRTAAAAGLSYVICMKGTAQVWSPKVLRAAMGAHRHLKIFEAWTLNQIREKIKIPLLATSLIANQDLYDLGDELLDPHAWVFGNEGSGVDAELLAIAKGVIVPQDPCVESLNVSAATAICLFEMRRVRRESQD</sequence>
<evidence type="ECO:0000313" key="4">
    <source>
        <dbReference type="EMBL" id="SNC71471.1"/>
    </source>
</evidence>
<dbReference type="GO" id="GO:0006396">
    <property type="term" value="P:RNA processing"/>
    <property type="evidence" value="ECO:0007669"/>
    <property type="project" value="InterPro"/>
</dbReference>
<keyword evidence="2 4" id="KW-0808">Transferase</keyword>
<dbReference type="InterPro" id="IPR029026">
    <property type="entry name" value="tRNA_m1G_MTases_N"/>
</dbReference>
<dbReference type="InterPro" id="IPR029064">
    <property type="entry name" value="Ribosomal_eL30-like_sf"/>
</dbReference>
<dbReference type="CDD" id="cd18095">
    <property type="entry name" value="SpoU-like_rRNA-MTase"/>
    <property type="match status" value="1"/>
</dbReference>
<name>A0A212U018_9BURK</name>
<reference evidence="5" key="1">
    <citation type="submission" date="2017-06" db="EMBL/GenBank/DDBJ databases">
        <authorList>
            <person name="Varghese N."/>
            <person name="Submissions S."/>
        </authorList>
    </citation>
    <scope>NUCLEOTIDE SEQUENCE [LARGE SCALE GENOMIC DNA]</scope>
    <source>
        <strain evidence="5">MWH-VicM1</strain>
    </source>
</reference>
<dbReference type="InterPro" id="IPR029028">
    <property type="entry name" value="Alpha/beta_knot_MTases"/>
</dbReference>
<dbReference type="OrthoDB" id="9794400at2"/>
<keyword evidence="5" id="KW-1185">Reference proteome</keyword>
<accession>A0A212U018</accession>
<keyword evidence="1 4" id="KW-0489">Methyltransferase</keyword>
<evidence type="ECO:0000256" key="2">
    <source>
        <dbReference type="ARBA" id="ARBA00022679"/>
    </source>
</evidence>
<evidence type="ECO:0000313" key="5">
    <source>
        <dbReference type="Proteomes" id="UP000197215"/>
    </source>
</evidence>
<dbReference type="Proteomes" id="UP000197215">
    <property type="component" value="Unassembled WGS sequence"/>
</dbReference>
<feature type="domain" description="tRNA/rRNA methyltransferase SpoU type" evidence="3">
    <location>
        <begin position="125"/>
        <end position="262"/>
    </location>
</feature>
<gene>
    <name evidence="4" type="ORF">SAMN06295916_1273</name>
</gene>
<dbReference type="GO" id="GO:0008173">
    <property type="term" value="F:RNA methyltransferase activity"/>
    <property type="evidence" value="ECO:0007669"/>
    <property type="project" value="InterPro"/>
</dbReference>
<evidence type="ECO:0000259" key="3">
    <source>
        <dbReference type="Pfam" id="PF00588"/>
    </source>
</evidence>
<dbReference type="PANTHER" id="PTHR43191:SF2">
    <property type="entry name" value="RRNA METHYLTRANSFERASE 3, MITOCHONDRIAL"/>
    <property type="match status" value="1"/>
</dbReference>
<evidence type="ECO:0000256" key="1">
    <source>
        <dbReference type="ARBA" id="ARBA00022603"/>
    </source>
</evidence>
<proteinExistence type="predicted"/>